<reference evidence="2" key="1">
    <citation type="journal article" date="2020" name="Cell">
        <title>Large-Scale Comparative Analyses of Tick Genomes Elucidate Their Genetic Diversity and Vector Capacities.</title>
        <authorList>
            <consortium name="Tick Genome and Microbiome Consortium (TIGMIC)"/>
            <person name="Jia N."/>
            <person name="Wang J."/>
            <person name="Shi W."/>
            <person name="Du L."/>
            <person name="Sun Y."/>
            <person name="Zhan W."/>
            <person name="Jiang J.F."/>
            <person name="Wang Q."/>
            <person name="Zhang B."/>
            <person name="Ji P."/>
            <person name="Bell-Sakyi L."/>
            <person name="Cui X.M."/>
            <person name="Yuan T.T."/>
            <person name="Jiang B.G."/>
            <person name="Yang W.F."/>
            <person name="Lam T.T."/>
            <person name="Chang Q.C."/>
            <person name="Ding S.J."/>
            <person name="Wang X.J."/>
            <person name="Zhu J.G."/>
            <person name="Ruan X.D."/>
            <person name="Zhao L."/>
            <person name="Wei J.T."/>
            <person name="Ye R.Z."/>
            <person name="Que T.C."/>
            <person name="Du C.H."/>
            <person name="Zhou Y.H."/>
            <person name="Cheng J.X."/>
            <person name="Dai P.F."/>
            <person name="Guo W.B."/>
            <person name="Han X.H."/>
            <person name="Huang E.J."/>
            <person name="Li L.F."/>
            <person name="Wei W."/>
            <person name="Gao Y.C."/>
            <person name="Liu J.Z."/>
            <person name="Shao H.Z."/>
            <person name="Wang X."/>
            <person name="Wang C.C."/>
            <person name="Yang T.C."/>
            <person name="Huo Q.B."/>
            <person name="Li W."/>
            <person name="Chen H.Y."/>
            <person name="Chen S.E."/>
            <person name="Zhou L.G."/>
            <person name="Ni X.B."/>
            <person name="Tian J.H."/>
            <person name="Sheng Y."/>
            <person name="Liu T."/>
            <person name="Pan Y.S."/>
            <person name="Xia L.Y."/>
            <person name="Li J."/>
            <person name="Zhao F."/>
            <person name="Cao W.C."/>
        </authorList>
    </citation>
    <scope>NUCLEOTIDE SEQUENCE</scope>
    <source>
        <strain evidence="2">Rsan-2018</strain>
    </source>
</reference>
<evidence type="ECO:0000256" key="1">
    <source>
        <dbReference type="SAM" id="Coils"/>
    </source>
</evidence>
<protein>
    <submittedName>
        <fullName evidence="2">Uncharacterized protein</fullName>
    </submittedName>
</protein>
<keyword evidence="3" id="KW-1185">Reference proteome</keyword>
<dbReference type="Proteomes" id="UP000821837">
    <property type="component" value="Unassembled WGS sequence"/>
</dbReference>
<feature type="coiled-coil region" evidence="1">
    <location>
        <begin position="31"/>
        <end position="91"/>
    </location>
</feature>
<sequence length="224" mass="26010">MDVRTLLLEMNTKLSSLLSLPEKVDGIEKSIEMLSAEFDRFTVRLDAQEKETKQLKARVVSLEQASDMKLIAEMQAEIDDLEWRSRRLNLEFHGIPKTEPEDLLSKINEIAAQLHLDTLDTQDVAAVHRLPSRPDRIPGVIVRFTRQEVRDKWLAGRRALRIANSNVYVSENMTKRSRDLLSKCKEWIKRSGYAFAWHTNGKYLSERKRAMPLLQFGLKLTLRH</sequence>
<reference evidence="2" key="2">
    <citation type="submission" date="2021-09" db="EMBL/GenBank/DDBJ databases">
        <authorList>
            <person name="Jia N."/>
            <person name="Wang J."/>
            <person name="Shi W."/>
            <person name="Du L."/>
            <person name="Sun Y."/>
            <person name="Zhan W."/>
            <person name="Jiang J."/>
            <person name="Wang Q."/>
            <person name="Zhang B."/>
            <person name="Ji P."/>
            <person name="Sakyi L.B."/>
            <person name="Cui X."/>
            <person name="Yuan T."/>
            <person name="Jiang B."/>
            <person name="Yang W."/>
            <person name="Lam T.T.-Y."/>
            <person name="Chang Q."/>
            <person name="Ding S."/>
            <person name="Wang X."/>
            <person name="Zhu J."/>
            <person name="Ruan X."/>
            <person name="Zhao L."/>
            <person name="Wei J."/>
            <person name="Que T."/>
            <person name="Du C."/>
            <person name="Cheng J."/>
            <person name="Dai P."/>
            <person name="Han X."/>
            <person name="Huang E."/>
            <person name="Gao Y."/>
            <person name="Liu J."/>
            <person name="Shao H."/>
            <person name="Ye R."/>
            <person name="Li L."/>
            <person name="Wei W."/>
            <person name="Wang X."/>
            <person name="Wang C."/>
            <person name="Huo Q."/>
            <person name="Li W."/>
            <person name="Guo W."/>
            <person name="Chen H."/>
            <person name="Chen S."/>
            <person name="Zhou L."/>
            <person name="Zhou L."/>
            <person name="Ni X."/>
            <person name="Tian J."/>
            <person name="Zhou Y."/>
            <person name="Sheng Y."/>
            <person name="Liu T."/>
            <person name="Pan Y."/>
            <person name="Xia L."/>
            <person name="Li J."/>
            <person name="Zhao F."/>
            <person name="Cao W."/>
        </authorList>
    </citation>
    <scope>NUCLEOTIDE SEQUENCE</scope>
    <source>
        <strain evidence="2">Rsan-2018</strain>
        <tissue evidence="2">Larvae</tissue>
    </source>
</reference>
<proteinExistence type="predicted"/>
<dbReference type="VEuPathDB" id="VectorBase:RSAN_052046"/>
<gene>
    <name evidence="2" type="ORF">HPB52_004876</name>
</gene>
<comment type="caution">
    <text evidence="2">The sequence shown here is derived from an EMBL/GenBank/DDBJ whole genome shotgun (WGS) entry which is preliminary data.</text>
</comment>
<evidence type="ECO:0000313" key="3">
    <source>
        <dbReference type="Proteomes" id="UP000821837"/>
    </source>
</evidence>
<dbReference type="AlphaFoldDB" id="A0A9D4PUJ9"/>
<organism evidence="2 3">
    <name type="scientific">Rhipicephalus sanguineus</name>
    <name type="common">Brown dog tick</name>
    <name type="synonym">Ixodes sanguineus</name>
    <dbReference type="NCBI Taxonomy" id="34632"/>
    <lineage>
        <taxon>Eukaryota</taxon>
        <taxon>Metazoa</taxon>
        <taxon>Ecdysozoa</taxon>
        <taxon>Arthropoda</taxon>
        <taxon>Chelicerata</taxon>
        <taxon>Arachnida</taxon>
        <taxon>Acari</taxon>
        <taxon>Parasitiformes</taxon>
        <taxon>Ixodida</taxon>
        <taxon>Ixodoidea</taxon>
        <taxon>Ixodidae</taxon>
        <taxon>Rhipicephalinae</taxon>
        <taxon>Rhipicephalus</taxon>
        <taxon>Rhipicephalus</taxon>
    </lineage>
</organism>
<keyword evidence="1" id="KW-0175">Coiled coil</keyword>
<name>A0A9D4PUJ9_RHISA</name>
<evidence type="ECO:0000313" key="2">
    <source>
        <dbReference type="EMBL" id="KAH7955902.1"/>
    </source>
</evidence>
<accession>A0A9D4PUJ9</accession>
<dbReference type="EMBL" id="JABSTV010001250">
    <property type="protein sequence ID" value="KAH7955902.1"/>
    <property type="molecule type" value="Genomic_DNA"/>
</dbReference>